<evidence type="ECO:0000313" key="9">
    <source>
        <dbReference type="Proteomes" id="UP000664857"/>
    </source>
</evidence>
<reference evidence="8 9" key="1">
    <citation type="submission" date="2021-03" db="EMBL/GenBank/DDBJ databases">
        <title>Enterococcal diversity collection.</title>
        <authorList>
            <person name="Gilmore M.S."/>
            <person name="Schwartzman J."/>
            <person name="Van Tyne D."/>
            <person name="Martin M."/>
            <person name="Earl A.M."/>
            <person name="Manson A.L."/>
            <person name="Straub T."/>
            <person name="Salamzade R."/>
            <person name="Saavedra J."/>
            <person name="Lebreton F."/>
            <person name="Prichula J."/>
            <person name="Schaufler K."/>
            <person name="Gaca A."/>
            <person name="Sgardioli B."/>
            <person name="Wagenaar J."/>
            <person name="Strong T."/>
        </authorList>
    </citation>
    <scope>NUCLEOTIDE SEQUENCE [LARGE SCALE GENOMIC DNA]</scope>
    <source>
        <strain evidence="8 9">DIV0080</strain>
    </source>
</reference>
<dbReference type="Proteomes" id="UP000664857">
    <property type="component" value="Unassembled WGS sequence"/>
</dbReference>
<gene>
    <name evidence="8" type="ORF">DOK76_12975</name>
</gene>
<dbReference type="SUPFAM" id="SSF103481">
    <property type="entry name" value="Multidrug resistance efflux transporter EmrE"/>
    <property type="match status" value="1"/>
</dbReference>
<feature type="transmembrane region" description="Helical" evidence="7">
    <location>
        <begin position="83"/>
        <end position="102"/>
    </location>
</feature>
<accession>A0ABS3HW54</accession>
<name>A0ABS3HW54_9ENTE</name>
<feature type="transmembrane region" description="Helical" evidence="7">
    <location>
        <begin position="5"/>
        <end position="22"/>
    </location>
</feature>
<protein>
    <submittedName>
        <fullName evidence="8">Multidrug efflux SMR transporter</fullName>
    </submittedName>
</protein>
<dbReference type="Gene3D" id="1.10.3730.20">
    <property type="match status" value="1"/>
</dbReference>
<dbReference type="RefSeq" id="WP_206968442.1">
    <property type="nucleotide sequence ID" value="NZ_JAFLVX010000048.1"/>
</dbReference>
<dbReference type="EMBL" id="JAFLVX010000048">
    <property type="protein sequence ID" value="MBO0477979.1"/>
    <property type="molecule type" value="Genomic_DNA"/>
</dbReference>
<comment type="caution">
    <text evidence="8">The sequence shown here is derived from an EMBL/GenBank/DDBJ whole genome shotgun (WGS) entry which is preliminary data.</text>
</comment>
<evidence type="ECO:0000256" key="7">
    <source>
        <dbReference type="SAM" id="Phobius"/>
    </source>
</evidence>
<dbReference type="InterPro" id="IPR045324">
    <property type="entry name" value="Small_multidrug_res"/>
</dbReference>
<keyword evidence="4 7" id="KW-1133">Transmembrane helix</keyword>
<dbReference type="InterPro" id="IPR000390">
    <property type="entry name" value="Small_drug/metabolite_transptr"/>
</dbReference>
<evidence type="ECO:0000256" key="3">
    <source>
        <dbReference type="ARBA" id="ARBA00022692"/>
    </source>
</evidence>
<organism evidence="8 9">
    <name type="scientific">Candidatus Vagococcus giribetii</name>
    <dbReference type="NCBI Taxonomy" id="2230876"/>
    <lineage>
        <taxon>Bacteria</taxon>
        <taxon>Bacillati</taxon>
        <taxon>Bacillota</taxon>
        <taxon>Bacilli</taxon>
        <taxon>Lactobacillales</taxon>
        <taxon>Enterococcaceae</taxon>
        <taxon>Vagococcus</taxon>
    </lineage>
</organism>
<dbReference type="PANTHER" id="PTHR30561">
    <property type="entry name" value="SMR FAMILY PROTON-DEPENDENT DRUG EFFLUX TRANSPORTER SUGE"/>
    <property type="match status" value="1"/>
</dbReference>
<dbReference type="PANTHER" id="PTHR30561:SF7">
    <property type="entry name" value="GUANIDINIUM EFFLUX SYSTEM SUBUNIT GDNC-RELATED"/>
    <property type="match status" value="1"/>
</dbReference>
<comment type="subcellular location">
    <subcellularLocation>
        <location evidence="1 6">Cell membrane</location>
        <topology evidence="1 6">Multi-pass membrane protein</topology>
    </subcellularLocation>
</comment>
<keyword evidence="9" id="KW-1185">Reference proteome</keyword>
<keyword evidence="5 7" id="KW-0472">Membrane</keyword>
<dbReference type="Pfam" id="PF00893">
    <property type="entry name" value="Multi_Drug_Res"/>
    <property type="match status" value="1"/>
</dbReference>
<proteinExistence type="inferred from homology"/>
<evidence type="ECO:0000256" key="6">
    <source>
        <dbReference type="RuleBase" id="RU003942"/>
    </source>
</evidence>
<keyword evidence="3 6" id="KW-0812">Transmembrane</keyword>
<evidence type="ECO:0000256" key="5">
    <source>
        <dbReference type="ARBA" id="ARBA00023136"/>
    </source>
</evidence>
<evidence type="ECO:0000256" key="1">
    <source>
        <dbReference type="ARBA" id="ARBA00004651"/>
    </source>
</evidence>
<evidence type="ECO:0000256" key="2">
    <source>
        <dbReference type="ARBA" id="ARBA00022475"/>
    </source>
</evidence>
<evidence type="ECO:0000313" key="8">
    <source>
        <dbReference type="EMBL" id="MBO0477979.1"/>
    </source>
</evidence>
<evidence type="ECO:0000256" key="4">
    <source>
        <dbReference type="ARBA" id="ARBA00022989"/>
    </source>
</evidence>
<feature type="transmembrane region" description="Helical" evidence="7">
    <location>
        <begin position="28"/>
        <end position="46"/>
    </location>
</feature>
<comment type="similarity">
    <text evidence="6">Belongs to the drug/metabolite transporter (DMT) superfamily. Small multidrug resistance (SMR) (TC 2.A.7.1) family.</text>
</comment>
<feature type="transmembrane region" description="Helical" evidence="7">
    <location>
        <begin position="58"/>
        <end position="77"/>
    </location>
</feature>
<dbReference type="InterPro" id="IPR037185">
    <property type="entry name" value="EmrE-like"/>
</dbReference>
<sequence length="112" mass="12171">MNRSWLSIVIAAIFEVMWVIGLKHASNPLEWLGTCVAIFVSFYLMIKAGEKIPVGTVYAVFVGLGTTGTILVDALIFKQPISVMTIFFVVILLIGVIGLKLSSDDKTQEGGH</sequence>
<keyword evidence="2" id="KW-1003">Cell membrane</keyword>